<dbReference type="AlphaFoldDB" id="A0A9D4R3L9"/>
<gene>
    <name evidence="1" type="ORF">DPMN_095236</name>
</gene>
<accession>A0A9D4R3L9</accession>
<comment type="caution">
    <text evidence="1">The sequence shown here is derived from an EMBL/GenBank/DDBJ whole genome shotgun (WGS) entry which is preliminary data.</text>
</comment>
<keyword evidence="2" id="KW-1185">Reference proteome</keyword>
<evidence type="ECO:0000313" key="2">
    <source>
        <dbReference type="Proteomes" id="UP000828390"/>
    </source>
</evidence>
<name>A0A9D4R3L9_DREPO</name>
<dbReference type="EMBL" id="JAIWYP010000003">
    <property type="protein sequence ID" value="KAH3852722.1"/>
    <property type="molecule type" value="Genomic_DNA"/>
</dbReference>
<proteinExistence type="predicted"/>
<reference evidence="1" key="1">
    <citation type="journal article" date="2019" name="bioRxiv">
        <title>The Genome of the Zebra Mussel, Dreissena polymorpha: A Resource for Invasive Species Research.</title>
        <authorList>
            <person name="McCartney M.A."/>
            <person name="Auch B."/>
            <person name="Kono T."/>
            <person name="Mallez S."/>
            <person name="Zhang Y."/>
            <person name="Obille A."/>
            <person name="Becker A."/>
            <person name="Abrahante J.E."/>
            <person name="Garbe J."/>
            <person name="Badalamenti J.P."/>
            <person name="Herman A."/>
            <person name="Mangelson H."/>
            <person name="Liachko I."/>
            <person name="Sullivan S."/>
            <person name="Sone E.D."/>
            <person name="Koren S."/>
            <person name="Silverstein K.A.T."/>
            <person name="Beckman K.B."/>
            <person name="Gohl D.M."/>
        </authorList>
    </citation>
    <scope>NUCLEOTIDE SEQUENCE</scope>
    <source>
        <strain evidence="1">Duluth1</strain>
        <tissue evidence="1">Whole animal</tissue>
    </source>
</reference>
<protein>
    <submittedName>
        <fullName evidence="1">Uncharacterized protein</fullName>
    </submittedName>
</protein>
<reference evidence="1" key="2">
    <citation type="submission" date="2020-11" db="EMBL/GenBank/DDBJ databases">
        <authorList>
            <person name="McCartney M.A."/>
            <person name="Auch B."/>
            <person name="Kono T."/>
            <person name="Mallez S."/>
            <person name="Becker A."/>
            <person name="Gohl D.M."/>
            <person name="Silverstein K.A.T."/>
            <person name="Koren S."/>
            <person name="Bechman K.B."/>
            <person name="Herman A."/>
            <person name="Abrahante J.E."/>
            <person name="Garbe J."/>
        </authorList>
    </citation>
    <scope>NUCLEOTIDE SEQUENCE</scope>
    <source>
        <strain evidence="1">Duluth1</strain>
        <tissue evidence="1">Whole animal</tissue>
    </source>
</reference>
<dbReference type="Proteomes" id="UP000828390">
    <property type="component" value="Unassembled WGS sequence"/>
</dbReference>
<evidence type="ECO:0000313" key="1">
    <source>
        <dbReference type="EMBL" id="KAH3852722.1"/>
    </source>
</evidence>
<organism evidence="1 2">
    <name type="scientific">Dreissena polymorpha</name>
    <name type="common">Zebra mussel</name>
    <name type="synonym">Mytilus polymorpha</name>
    <dbReference type="NCBI Taxonomy" id="45954"/>
    <lineage>
        <taxon>Eukaryota</taxon>
        <taxon>Metazoa</taxon>
        <taxon>Spiralia</taxon>
        <taxon>Lophotrochozoa</taxon>
        <taxon>Mollusca</taxon>
        <taxon>Bivalvia</taxon>
        <taxon>Autobranchia</taxon>
        <taxon>Heteroconchia</taxon>
        <taxon>Euheterodonta</taxon>
        <taxon>Imparidentia</taxon>
        <taxon>Neoheterodontei</taxon>
        <taxon>Myida</taxon>
        <taxon>Dreissenoidea</taxon>
        <taxon>Dreissenidae</taxon>
        <taxon>Dreissena</taxon>
    </lineage>
</organism>
<sequence length="65" mass="6995">MARSRATRGQGGAYCVLQCQQGCVVQDCEFDPLLTCSDTRGEFTGLNDDKSLPKSAGLCLLFCCL</sequence>